<reference evidence="1" key="2">
    <citation type="journal article" date="2015" name="Data Brief">
        <title>Shoot transcriptome of the giant reed, Arundo donax.</title>
        <authorList>
            <person name="Barrero R.A."/>
            <person name="Guerrero F.D."/>
            <person name="Moolhuijzen P."/>
            <person name="Goolsby J.A."/>
            <person name="Tidwell J."/>
            <person name="Bellgard S.E."/>
            <person name="Bellgard M.I."/>
        </authorList>
    </citation>
    <scope>NUCLEOTIDE SEQUENCE</scope>
    <source>
        <tissue evidence="1">Shoot tissue taken approximately 20 cm above the soil surface</tissue>
    </source>
</reference>
<dbReference type="EMBL" id="GBRH01242239">
    <property type="protein sequence ID" value="JAD55656.1"/>
    <property type="molecule type" value="Transcribed_RNA"/>
</dbReference>
<reference evidence="1" key="1">
    <citation type="submission" date="2014-09" db="EMBL/GenBank/DDBJ databases">
        <authorList>
            <person name="Magalhaes I.L.F."/>
            <person name="Oliveira U."/>
            <person name="Santos F.R."/>
            <person name="Vidigal T.H.D.A."/>
            <person name="Brescovit A.D."/>
            <person name="Santos A.J."/>
        </authorList>
    </citation>
    <scope>NUCLEOTIDE SEQUENCE</scope>
    <source>
        <tissue evidence="1">Shoot tissue taken approximately 20 cm above the soil surface</tissue>
    </source>
</reference>
<organism evidence="1">
    <name type="scientific">Arundo donax</name>
    <name type="common">Giant reed</name>
    <name type="synonym">Donax arundinaceus</name>
    <dbReference type="NCBI Taxonomy" id="35708"/>
    <lineage>
        <taxon>Eukaryota</taxon>
        <taxon>Viridiplantae</taxon>
        <taxon>Streptophyta</taxon>
        <taxon>Embryophyta</taxon>
        <taxon>Tracheophyta</taxon>
        <taxon>Spermatophyta</taxon>
        <taxon>Magnoliopsida</taxon>
        <taxon>Liliopsida</taxon>
        <taxon>Poales</taxon>
        <taxon>Poaceae</taxon>
        <taxon>PACMAD clade</taxon>
        <taxon>Arundinoideae</taxon>
        <taxon>Arundineae</taxon>
        <taxon>Arundo</taxon>
    </lineage>
</organism>
<name>A0A0A9R8E8_ARUDO</name>
<evidence type="ECO:0000313" key="1">
    <source>
        <dbReference type="EMBL" id="JAD55656.1"/>
    </source>
</evidence>
<dbReference type="InterPro" id="IPR002861">
    <property type="entry name" value="Reeler_dom"/>
</dbReference>
<accession>A0A0A9R8E8</accession>
<dbReference type="AlphaFoldDB" id="A0A0A9R8E8"/>
<proteinExistence type="predicted"/>
<protein>
    <submittedName>
        <fullName evidence="1">Aldh2</fullName>
    </submittedName>
</protein>
<dbReference type="PROSITE" id="PS51019">
    <property type="entry name" value="REELIN"/>
    <property type="match status" value="1"/>
</dbReference>
<sequence length="27" mass="2945">MVWTGPNISSCAIFMPSWASANTVGWM</sequence>